<comment type="caution">
    <text evidence="1">The sequence shown here is derived from an EMBL/GenBank/DDBJ whole genome shotgun (WGS) entry which is preliminary data.</text>
</comment>
<gene>
    <name evidence="1" type="ORF">ADIS_3406</name>
</gene>
<proteinExistence type="predicted"/>
<dbReference type="AlphaFoldDB" id="R7ZQE9"/>
<dbReference type="EMBL" id="AQHR01000088">
    <property type="protein sequence ID" value="EON76278.1"/>
    <property type="molecule type" value="Genomic_DNA"/>
</dbReference>
<name>R7ZQE9_9BACT</name>
<evidence type="ECO:0000313" key="1">
    <source>
        <dbReference type="EMBL" id="EON76278.1"/>
    </source>
</evidence>
<dbReference type="Proteomes" id="UP000013909">
    <property type="component" value="Unassembled WGS sequence"/>
</dbReference>
<keyword evidence="2" id="KW-1185">Reference proteome</keyword>
<evidence type="ECO:0000313" key="2">
    <source>
        <dbReference type="Proteomes" id="UP000013909"/>
    </source>
</evidence>
<sequence length="38" mass="4209">MDSLFIFLISQKTQSTKNTLIALKGLLFGARLRAVLSL</sequence>
<organism evidence="1 2">
    <name type="scientific">Lunatimonas lonarensis</name>
    <dbReference type="NCBI Taxonomy" id="1232681"/>
    <lineage>
        <taxon>Bacteria</taxon>
        <taxon>Pseudomonadati</taxon>
        <taxon>Bacteroidota</taxon>
        <taxon>Cytophagia</taxon>
        <taxon>Cytophagales</taxon>
        <taxon>Cyclobacteriaceae</taxon>
    </lineage>
</organism>
<dbReference type="STRING" id="1232681.ADIS_3406"/>
<protein>
    <submittedName>
        <fullName evidence="1">Uncharacterized protein</fullName>
    </submittedName>
</protein>
<accession>R7ZQE9</accession>
<reference evidence="1 2" key="1">
    <citation type="submission" date="2013-02" db="EMBL/GenBank/DDBJ databases">
        <title>A novel strain isolated from Lonar lake, Maharashtra, India.</title>
        <authorList>
            <person name="Singh A."/>
        </authorList>
    </citation>
    <scope>NUCLEOTIDE SEQUENCE [LARGE SCALE GENOMIC DNA]</scope>
    <source>
        <strain evidence="1 2">AK24</strain>
    </source>
</reference>